<dbReference type="STRING" id="1055723.SAMN05216293_3281"/>
<keyword evidence="4" id="KW-0347">Helicase</keyword>
<dbReference type="OrthoDB" id="9802848at2"/>
<dbReference type="AlphaFoldDB" id="A0A1M6ZXU5"/>
<keyword evidence="4" id="KW-0378">Hydrolase</keyword>
<dbReference type="EMBL" id="FOKU01000008">
    <property type="protein sequence ID" value="SFC27677.1"/>
    <property type="molecule type" value="Genomic_DNA"/>
</dbReference>
<name>A0A1M6ZXU5_9FLAO</name>
<dbReference type="InterPro" id="IPR001650">
    <property type="entry name" value="Helicase_C-like"/>
</dbReference>
<dbReference type="InterPro" id="IPR014001">
    <property type="entry name" value="Helicase_ATP-bd"/>
</dbReference>
<dbReference type="CDD" id="cd18799">
    <property type="entry name" value="SF2_C_EcoAI-like"/>
    <property type="match status" value="1"/>
</dbReference>
<accession>A0A3A1NSC1</accession>
<evidence type="ECO:0000313" key="6">
    <source>
        <dbReference type="Proteomes" id="UP000198940"/>
    </source>
</evidence>
<keyword evidence="4" id="KW-0547">Nucleotide-binding</keyword>
<dbReference type="PANTHER" id="PTHR47396:SF1">
    <property type="entry name" value="ATP-DEPENDENT HELICASE IRC3-RELATED"/>
    <property type="match status" value="1"/>
</dbReference>
<comment type="caution">
    <text evidence="4">The sequence shown here is derived from an EMBL/GenBank/DDBJ whole genome shotgun (WGS) entry which is preliminary data.</text>
</comment>
<dbReference type="Pfam" id="PF04851">
    <property type="entry name" value="ResIII"/>
    <property type="match status" value="1"/>
</dbReference>
<accession>A0A1M6ZXU5</accession>
<dbReference type="GO" id="GO:0003677">
    <property type="term" value="F:DNA binding"/>
    <property type="evidence" value="ECO:0007669"/>
    <property type="project" value="InterPro"/>
</dbReference>
<dbReference type="EMBL" id="FRAT01000009">
    <property type="protein sequence ID" value="SHL35307.1"/>
    <property type="molecule type" value="Genomic_DNA"/>
</dbReference>
<protein>
    <submittedName>
        <fullName evidence="3">Helicase conserved C-terminal domain-containing protein</fullName>
    </submittedName>
    <submittedName>
        <fullName evidence="4">Superfamily II DNA or RNA helicase</fullName>
    </submittedName>
</protein>
<sequence length="549" mass="63669">MGQNHLSKPIVDSILIEKQGHIFPEAQKTPNFVGFFNLEPIITYFPLEVKKQVNTKTLYDYQQEDLRKIFKHLEELPEGTNILYQLPTGGGKTVVFSEITRRFIQNTGKKVMVLTHRIELSKQTSQMLHGFGVANKIINSEVKELQDQADYMCFVAMVETLNNRLQEEKVKIDNIGLVIIDEAHYNSFRKLFKYFEGSTILGVTATPLSSNIKLPMKDHYKHLIIGESIKSLIEKNFLAKAKLYNYDVSLKTLKLGIHGDYTVKSSDEFYGNHSMLGKLLSAYEEIAKGTKTLIFNNGINTSLYVYETFKKAGYNIRHLDNKNTANERREILDWFAETPDAILTSVSILTTGFDEPTVQSIILNRATRSLTLYFQMIGRGSRILPDKDEFNVVDMGNNIARFGPWDSPVDWQEIFHFPDFYLENIKNDEDIERDFVYEMPDELRAKFSKSDNITFDIKEEYKKVFAEGKKSKLVLERSIEQHAQICVENSEDVFDARLLAKELKDEIAYRVKQYSYCIMNNTKNYKEWLEEDYERKLRSSISQKFAARM</sequence>
<dbReference type="PROSITE" id="PS51192">
    <property type="entry name" value="HELICASE_ATP_BIND_1"/>
    <property type="match status" value="1"/>
</dbReference>
<evidence type="ECO:0000259" key="1">
    <source>
        <dbReference type="PROSITE" id="PS51192"/>
    </source>
</evidence>
<dbReference type="Proteomes" id="UP000184031">
    <property type="component" value="Unassembled WGS sequence"/>
</dbReference>
<dbReference type="Gene3D" id="3.40.50.300">
    <property type="entry name" value="P-loop containing nucleotide triphosphate hydrolases"/>
    <property type="match status" value="2"/>
</dbReference>
<dbReference type="GO" id="GO:0004386">
    <property type="term" value="F:helicase activity"/>
    <property type="evidence" value="ECO:0007669"/>
    <property type="project" value="UniProtKB-KW"/>
</dbReference>
<dbReference type="SUPFAM" id="SSF52540">
    <property type="entry name" value="P-loop containing nucleoside triphosphate hydrolases"/>
    <property type="match status" value="1"/>
</dbReference>
<reference evidence="4 5" key="1">
    <citation type="submission" date="2016-11" db="EMBL/GenBank/DDBJ databases">
        <authorList>
            <person name="Varghese N."/>
            <person name="Submissions S."/>
        </authorList>
    </citation>
    <scope>NUCLEOTIDE SEQUENCE [LARGE SCALE GENOMIC DNA]</scope>
    <source>
        <strain evidence="4 5">CGMCC 1.12174</strain>
        <strain evidence="3 6">DSM 26351</strain>
    </source>
</reference>
<dbReference type="InterPro" id="IPR050742">
    <property type="entry name" value="Helicase_Restrict-Modif_Enz"/>
</dbReference>
<dbReference type="Pfam" id="PF00271">
    <property type="entry name" value="Helicase_C"/>
    <property type="match status" value="1"/>
</dbReference>
<dbReference type="SMART" id="SM00490">
    <property type="entry name" value="HELICc"/>
    <property type="match status" value="1"/>
</dbReference>
<evidence type="ECO:0000313" key="3">
    <source>
        <dbReference type="EMBL" id="SFC27677.1"/>
    </source>
</evidence>
<feature type="domain" description="Helicase ATP-binding" evidence="1">
    <location>
        <begin position="73"/>
        <end position="225"/>
    </location>
</feature>
<dbReference type="GO" id="GO:0005524">
    <property type="term" value="F:ATP binding"/>
    <property type="evidence" value="ECO:0007669"/>
    <property type="project" value="InterPro"/>
</dbReference>
<dbReference type="InterPro" id="IPR006935">
    <property type="entry name" value="Helicase/UvrB_N"/>
</dbReference>
<dbReference type="PANTHER" id="PTHR47396">
    <property type="entry name" value="TYPE I RESTRICTION ENZYME ECOKI R PROTEIN"/>
    <property type="match status" value="1"/>
</dbReference>
<keyword evidence="6" id="KW-1185">Reference proteome</keyword>
<dbReference type="GO" id="GO:0005829">
    <property type="term" value="C:cytosol"/>
    <property type="evidence" value="ECO:0007669"/>
    <property type="project" value="TreeGrafter"/>
</dbReference>
<evidence type="ECO:0000259" key="2">
    <source>
        <dbReference type="PROSITE" id="PS51194"/>
    </source>
</evidence>
<dbReference type="Proteomes" id="UP000198940">
    <property type="component" value="Unassembled WGS sequence"/>
</dbReference>
<gene>
    <name evidence="3" type="ORF">SAMN04487891_10886</name>
    <name evidence="4" type="ORF">SAMN05216293_3281</name>
</gene>
<dbReference type="PROSITE" id="PS51194">
    <property type="entry name" value="HELICASE_CTER"/>
    <property type="match status" value="1"/>
</dbReference>
<keyword evidence="4" id="KW-0067">ATP-binding</keyword>
<dbReference type="InterPro" id="IPR027417">
    <property type="entry name" value="P-loop_NTPase"/>
</dbReference>
<evidence type="ECO:0000313" key="4">
    <source>
        <dbReference type="EMBL" id="SHL35307.1"/>
    </source>
</evidence>
<dbReference type="SMART" id="SM00487">
    <property type="entry name" value="DEXDc"/>
    <property type="match status" value="1"/>
</dbReference>
<proteinExistence type="predicted"/>
<dbReference type="GO" id="GO:0016787">
    <property type="term" value="F:hydrolase activity"/>
    <property type="evidence" value="ECO:0007669"/>
    <property type="project" value="InterPro"/>
</dbReference>
<feature type="domain" description="Helicase C-terminal" evidence="2">
    <location>
        <begin position="278"/>
        <end position="447"/>
    </location>
</feature>
<organism evidence="4 5">
    <name type="scientific">Flagellimonas taeanensis</name>
    <dbReference type="NCBI Taxonomy" id="1005926"/>
    <lineage>
        <taxon>Bacteria</taxon>
        <taxon>Pseudomonadati</taxon>
        <taxon>Bacteroidota</taxon>
        <taxon>Flavobacteriia</taxon>
        <taxon>Flavobacteriales</taxon>
        <taxon>Flavobacteriaceae</taxon>
        <taxon>Flagellimonas</taxon>
    </lineage>
</organism>
<evidence type="ECO:0000313" key="5">
    <source>
        <dbReference type="Proteomes" id="UP000184031"/>
    </source>
</evidence>